<dbReference type="RefSeq" id="WP_124396727.1">
    <property type="nucleotide sequence ID" value="NZ_BHZE01000001.1"/>
</dbReference>
<proteinExistence type="predicted"/>
<dbReference type="AlphaFoldDB" id="A0A401XI25"/>
<dbReference type="EMBL" id="BHZE01000001">
    <property type="protein sequence ID" value="GCD76652.1"/>
    <property type="molecule type" value="Genomic_DNA"/>
</dbReference>
<gene>
    <name evidence="1" type="ORF">JCM31826_01340</name>
</gene>
<dbReference type="Proteomes" id="UP000286715">
    <property type="component" value="Unassembled WGS sequence"/>
</dbReference>
<organism evidence="1 2">
    <name type="scientific">Thermaurantimonas aggregans</name>
    <dbReference type="NCBI Taxonomy" id="2173829"/>
    <lineage>
        <taxon>Bacteria</taxon>
        <taxon>Pseudomonadati</taxon>
        <taxon>Bacteroidota</taxon>
        <taxon>Flavobacteriia</taxon>
        <taxon>Flavobacteriales</taxon>
        <taxon>Schleiferiaceae</taxon>
        <taxon>Thermaurantimonas</taxon>
    </lineage>
</organism>
<comment type="caution">
    <text evidence="1">The sequence shown here is derived from an EMBL/GenBank/DDBJ whole genome shotgun (WGS) entry which is preliminary data.</text>
</comment>
<protein>
    <submittedName>
        <fullName evidence="1">Uncharacterized protein</fullName>
    </submittedName>
</protein>
<name>A0A401XI25_9FLAO</name>
<sequence length="164" mass="18297">MKEKEIKDIIRKISHTNTSDIFFTAEVKEVKQTSCTVIEKNTLIHEDVWLVAAGNAENALIIYPKVKSKVLIADLSEGKRALLAILQYSQIEKIELLGDQYGGILIAEKVVDWMNNVFNDLQTLKNLLQATPIAGNGAPANILFTPQTKMVQLDNVINKKLKHG</sequence>
<accession>A0A401XI25</accession>
<evidence type="ECO:0000313" key="1">
    <source>
        <dbReference type="EMBL" id="GCD76652.1"/>
    </source>
</evidence>
<evidence type="ECO:0000313" key="2">
    <source>
        <dbReference type="Proteomes" id="UP000286715"/>
    </source>
</evidence>
<reference evidence="1 2" key="1">
    <citation type="submission" date="2018-11" db="EMBL/GenBank/DDBJ databases">
        <title>Schleiferia aggregans sp. nov., a moderately thermophilic heterotrophic bacterium isolated from microbial mats at a terrestrial hot spring.</title>
        <authorList>
            <person name="Iino T."/>
            <person name="Ohkuma M."/>
            <person name="Haruta S."/>
        </authorList>
    </citation>
    <scope>NUCLEOTIDE SEQUENCE [LARGE SCALE GENOMIC DNA]</scope>
    <source>
        <strain evidence="1 2">LA</strain>
    </source>
</reference>
<keyword evidence="2" id="KW-1185">Reference proteome</keyword>